<dbReference type="Gene3D" id="1.25.40.90">
    <property type="match status" value="1"/>
</dbReference>
<dbReference type="PROSITE" id="PS50942">
    <property type="entry name" value="ENTH"/>
    <property type="match status" value="1"/>
</dbReference>
<dbReference type="InterPro" id="IPR008942">
    <property type="entry name" value="ENTH_VHS"/>
</dbReference>
<evidence type="ECO:0000259" key="1">
    <source>
        <dbReference type="PROSITE" id="PS50942"/>
    </source>
</evidence>
<dbReference type="PANTHER" id="PTHR22951">
    <property type="entry name" value="CLATHRIN ASSEMBLY PROTEIN"/>
    <property type="match status" value="1"/>
</dbReference>
<dbReference type="PANTHER" id="PTHR22951:SF5">
    <property type="entry name" value="PHOSPHATIDYLINOSITOL-BINDING CLATHRIN ASSEMBLY PROTEIN LAP"/>
    <property type="match status" value="1"/>
</dbReference>
<feature type="domain" description="ENTH" evidence="1">
    <location>
        <begin position="40"/>
        <end position="173"/>
    </location>
</feature>
<dbReference type="SMART" id="SM00273">
    <property type="entry name" value="ENTH"/>
    <property type="match status" value="1"/>
</dbReference>
<dbReference type="SUPFAM" id="SSF48464">
    <property type="entry name" value="ENTH/VHS domain"/>
    <property type="match status" value="1"/>
</dbReference>
<gene>
    <name evidence="3" type="ORF">HAND00432_LOCUS14252</name>
    <name evidence="2" type="ORF">HAND1043_LOCUS7700</name>
</gene>
<evidence type="ECO:0000313" key="3">
    <source>
        <dbReference type="EMBL" id="CAD8959964.1"/>
    </source>
</evidence>
<accession>A0A6U2EVU9</accession>
<dbReference type="GO" id="GO:0005905">
    <property type="term" value="C:clathrin-coated pit"/>
    <property type="evidence" value="ECO:0007669"/>
    <property type="project" value="TreeGrafter"/>
</dbReference>
<dbReference type="Pfam" id="PF07651">
    <property type="entry name" value="ANTH"/>
    <property type="match status" value="1"/>
</dbReference>
<dbReference type="InterPro" id="IPR013809">
    <property type="entry name" value="ENTH"/>
</dbReference>
<organism evidence="3">
    <name type="scientific">Hemiselmis andersenii</name>
    <name type="common">Cryptophyte alga</name>
    <dbReference type="NCBI Taxonomy" id="464988"/>
    <lineage>
        <taxon>Eukaryota</taxon>
        <taxon>Cryptophyceae</taxon>
        <taxon>Cryptomonadales</taxon>
        <taxon>Hemiselmidaceae</taxon>
        <taxon>Hemiselmis</taxon>
    </lineage>
</organism>
<dbReference type="GO" id="GO:0048268">
    <property type="term" value="P:clathrin coat assembly"/>
    <property type="evidence" value="ECO:0007669"/>
    <property type="project" value="InterPro"/>
</dbReference>
<proteinExistence type="predicted"/>
<protein>
    <recommendedName>
        <fullName evidence="1">ENTH domain-containing protein</fullName>
    </recommendedName>
</protein>
<dbReference type="InterPro" id="IPR011417">
    <property type="entry name" value="ANTH_dom"/>
</dbReference>
<sequence length="222" mass="24908">MSRHEPTFSGAMHKASKELTNAGKKLASDDTFRFIKDKAQAALEFDNLGKACVKASSRDHGPPKEKHVQTLLEACHHGTSSIQEILTHLFARLHEKDATVVLKALMVLHRLLRDTSSSAKVFQCVVPHMGELRVSRFMDDSSHESMQASQMVRSYALYMEEKLCVLRTAKFEYDKPSSDLNPRINRIAPKDLIRDLTAAIPQLEAGYKCTVQPPPNPPPVWC</sequence>
<evidence type="ECO:0000313" key="2">
    <source>
        <dbReference type="EMBL" id="CAD8741208.1"/>
    </source>
</evidence>
<dbReference type="GO" id="GO:0000149">
    <property type="term" value="F:SNARE binding"/>
    <property type="evidence" value="ECO:0007669"/>
    <property type="project" value="TreeGrafter"/>
</dbReference>
<dbReference type="EMBL" id="HBFX01023447">
    <property type="protein sequence ID" value="CAD8959964.1"/>
    <property type="molecule type" value="Transcribed_RNA"/>
</dbReference>
<dbReference type="GO" id="GO:0030136">
    <property type="term" value="C:clathrin-coated vesicle"/>
    <property type="evidence" value="ECO:0007669"/>
    <property type="project" value="TreeGrafter"/>
</dbReference>
<name>A0A6U2EVU9_HEMAN</name>
<dbReference type="GO" id="GO:0072583">
    <property type="term" value="P:clathrin-dependent endocytosis"/>
    <property type="evidence" value="ECO:0007669"/>
    <property type="project" value="InterPro"/>
</dbReference>
<dbReference type="InterPro" id="IPR045192">
    <property type="entry name" value="AP180-like"/>
</dbReference>
<reference evidence="3" key="1">
    <citation type="submission" date="2021-01" db="EMBL/GenBank/DDBJ databases">
        <authorList>
            <person name="Corre E."/>
            <person name="Pelletier E."/>
            <person name="Niang G."/>
            <person name="Scheremetjew M."/>
            <person name="Finn R."/>
            <person name="Kale V."/>
            <person name="Holt S."/>
            <person name="Cochrane G."/>
            <person name="Meng A."/>
            <person name="Brown T."/>
            <person name="Cohen L."/>
        </authorList>
    </citation>
    <scope>NUCLEOTIDE SEQUENCE</scope>
    <source>
        <strain evidence="2">CCMP441</strain>
        <strain evidence="3">CCMP644</strain>
    </source>
</reference>
<dbReference type="GO" id="GO:0005546">
    <property type="term" value="F:phosphatidylinositol-4,5-bisphosphate binding"/>
    <property type="evidence" value="ECO:0007669"/>
    <property type="project" value="TreeGrafter"/>
</dbReference>
<dbReference type="AlphaFoldDB" id="A0A6U2EVU9"/>
<dbReference type="EMBL" id="HBFK01012830">
    <property type="protein sequence ID" value="CAD8741208.1"/>
    <property type="molecule type" value="Transcribed_RNA"/>
</dbReference>
<dbReference type="GO" id="GO:0005545">
    <property type="term" value="F:1-phosphatidylinositol binding"/>
    <property type="evidence" value="ECO:0007669"/>
    <property type="project" value="TreeGrafter"/>
</dbReference>
<dbReference type="GO" id="GO:0006900">
    <property type="term" value="P:vesicle budding from membrane"/>
    <property type="evidence" value="ECO:0007669"/>
    <property type="project" value="TreeGrafter"/>
</dbReference>
<dbReference type="GO" id="GO:0032050">
    <property type="term" value="F:clathrin heavy chain binding"/>
    <property type="evidence" value="ECO:0007669"/>
    <property type="project" value="TreeGrafter"/>
</dbReference>